<accession>A0AC61MSS8</accession>
<dbReference type="EMBL" id="CP066744">
    <property type="protein sequence ID" value="QQK07256.1"/>
    <property type="molecule type" value="Genomic_DNA"/>
</dbReference>
<protein>
    <submittedName>
        <fullName evidence="1">ABC transporter permease</fullName>
    </submittedName>
</protein>
<gene>
    <name evidence="1" type="ORF">JFY71_07985</name>
</gene>
<reference evidence="1 2" key="1">
    <citation type="journal article" date="2022" name="Int. J. Syst. Evol. Microbiol.">
        <title>Miniphocaeibacter halophilus sp. nov., an ammonium-tolerant acetate-producing bacterium isolated from a biogas system.</title>
        <authorList>
            <person name="Schnurer A."/>
            <person name="Singh A."/>
            <person name="Bi S."/>
            <person name="Qiao W."/>
            <person name="Westerholm M."/>
        </authorList>
    </citation>
    <scope>NUCLEOTIDE SEQUENCE [LARGE SCALE GENOMIC DNA]</scope>
    <source>
        <strain evidence="1 2">AMB_01</strain>
    </source>
</reference>
<organism evidence="1 2">
    <name type="scientific">Miniphocaeibacter halophilus</name>
    <dbReference type="NCBI Taxonomy" id="2931922"/>
    <lineage>
        <taxon>Bacteria</taxon>
        <taxon>Bacillati</taxon>
        <taxon>Bacillota</taxon>
        <taxon>Tissierellia</taxon>
        <taxon>Tissierellales</taxon>
        <taxon>Peptoniphilaceae</taxon>
        <taxon>Miniphocaeibacter</taxon>
    </lineage>
</organism>
<dbReference type="Proteomes" id="UP000595814">
    <property type="component" value="Chromosome"/>
</dbReference>
<sequence length="299" mass="32264">MVIIEDFLIIVLQVFVPIALAALAGTISERGGMINLGLEGMMLMGAFAGAAGSYFFNNPFVGLLLAMFVGAMMGLLHAFFCIKLKAHQSVMGVGINLFASGLTAVLLKMIWNNEGMSVSVKVLPSVTIPILNKIPIIGVLFDNQSIHLYLTIIIGIVAFIIIYKTKIGLRYRGIGDFPKSVETAGINVAKYKYWSVIISGMIAGIAGSYLSISLNDIFVKDMVAGRGFMGMAANIFGGWNPIGSLIASLIFSIAQAFRFYLTDFKIPNQFIEMLPYIVTLIVLVGAKSKSRSPEALGKE</sequence>
<proteinExistence type="predicted"/>
<keyword evidence="2" id="KW-1185">Reference proteome</keyword>
<evidence type="ECO:0000313" key="1">
    <source>
        <dbReference type="EMBL" id="QQK07256.1"/>
    </source>
</evidence>
<evidence type="ECO:0000313" key="2">
    <source>
        <dbReference type="Proteomes" id="UP000595814"/>
    </source>
</evidence>
<name>A0AC61MSS8_9FIRM</name>